<dbReference type="InterPro" id="IPR001795">
    <property type="entry name" value="RNA-dir_pol_luteovirus"/>
</dbReference>
<name>L0MN56_9VIRU</name>
<dbReference type="InterPro" id="IPR007094">
    <property type="entry name" value="RNA-dir_pol_PSvirus"/>
</dbReference>
<dbReference type="GO" id="GO:0003968">
    <property type="term" value="F:RNA-directed RNA polymerase activity"/>
    <property type="evidence" value="ECO:0007669"/>
    <property type="project" value="UniProtKB-KW"/>
</dbReference>
<keyword evidence="4" id="KW-0645">Protease</keyword>
<keyword evidence="14" id="KW-1133">Transmembrane helix</keyword>
<comment type="catalytic activity">
    <reaction evidence="17">
        <text>RNA(n) + a ribonucleoside 5'-triphosphate = RNA(n+1) + diphosphate</text>
        <dbReference type="Rhea" id="RHEA:21248"/>
        <dbReference type="Rhea" id="RHEA-COMP:14527"/>
        <dbReference type="Rhea" id="RHEA-COMP:17342"/>
        <dbReference type="ChEBI" id="CHEBI:33019"/>
        <dbReference type="ChEBI" id="CHEBI:61557"/>
        <dbReference type="ChEBI" id="CHEBI:140395"/>
        <dbReference type="EC" id="2.7.7.48"/>
    </reaction>
</comment>
<keyword evidence="2" id="KW-0696">RNA-directed RNA polymerase</keyword>
<evidence type="ECO:0000256" key="9">
    <source>
        <dbReference type="ARBA" id="ARBA00022758"/>
    </source>
</evidence>
<comment type="subcellular location">
    <subcellularLocation>
        <location evidence="1">Host membrane</location>
        <topology evidence="1">Multi-pass membrane protein</topology>
    </subcellularLocation>
</comment>
<dbReference type="KEGG" id="vg:1494422"/>
<keyword evidence="12" id="KW-1043">Host membrane</keyword>
<feature type="domain" description="RdRp catalytic" evidence="19">
    <location>
        <begin position="724"/>
        <end position="838"/>
    </location>
</feature>
<dbReference type="InterPro" id="IPR043502">
    <property type="entry name" value="DNA/RNA_pol_sf"/>
</dbReference>
<evidence type="ECO:0000256" key="17">
    <source>
        <dbReference type="ARBA" id="ARBA00048744"/>
    </source>
</evidence>
<feature type="domain" description="Peptidase S39" evidence="20">
    <location>
        <begin position="133"/>
        <end position="325"/>
    </location>
</feature>
<feature type="compositionally biased region" description="Basic and acidic residues" evidence="18">
    <location>
        <begin position="922"/>
        <end position="949"/>
    </location>
</feature>
<dbReference type="PRINTS" id="PR00914">
    <property type="entry name" value="LVIRUSRNAPOL"/>
</dbReference>
<dbReference type="PROSITE" id="PS51868">
    <property type="entry name" value="PEPTIDASE_S39"/>
    <property type="match status" value="1"/>
</dbReference>
<dbReference type="InterPro" id="IPR000382">
    <property type="entry name" value="Peptidase_S39B_luteovirus"/>
</dbReference>
<evidence type="ECO:0000313" key="21">
    <source>
        <dbReference type="EMBL" id="AGB93808.1"/>
    </source>
</evidence>
<keyword evidence="7" id="KW-0548">Nucleotidyltransferase</keyword>
<dbReference type="GO" id="GO:0003723">
    <property type="term" value="F:RNA binding"/>
    <property type="evidence" value="ECO:0007669"/>
    <property type="project" value="InterPro"/>
</dbReference>
<dbReference type="SUPFAM" id="SSF50494">
    <property type="entry name" value="Trypsin-like serine proteases"/>
    <property type="match status" value="1"/>
</dbReference>
<organism evidence="21 22">
    <name type="scientific">Lucerne transient streak virus</name>
    <dbReference type="NCBI Taxonomy" id="12470"/>
    <lineage>
        <taxon>Viruses</taxon>
        <taxon>Riboviria</taxon>
        <taxon>Orthornavirae</taxon>
        <taxon>Pisuviricota</taxon>
        <taxon>Pisoniviricetes</taxon>
        <taxon>Sobelivirales</taxon>
        <taxon>Solemoviridae</taxon>
        <taxon>Sobemovirus</taxon>
        <taxon>Sobemovirus LTSV</taxon>
    </lineage>
</organism>
<feature type="region of interest" description="Disordered" evidence="18">
    <location>
        <begin position="922"/>
        <end position="982"/>
    </location>
</feature>
<keyword evidence="11" id="KW-0720">Serine protease</keyword>
<dbReference type="Pfam" id="PF02123">
    <property type="entry name" value="RdRP_4"/>
    <property type="match status" value="1"/>
</dbReference>
<evidence type="ECO:0000256" key="16">
    <source>
        <dbReference type="ARBA" id="ARBA00029410"/>
    </source>
</evidence>
<evidence type="ECO:0000256" key="10">
    <source>
        <dbReference type="ARBA" id="ARBA00022801"/>
    </source>
</evidence>
<evidence type="ECO:0000256" key="1">
    <source>
        <dbReference type="ARBA" id="ARBA00004301"/>
    </source>
</evidence>
<accession>L0MN56</accession>
<comment type="function">
    <text evidence="16">Covalently attached to the 5' extremity of the genomic and subgenomic RNAs. It may serve as a primer for the replicase.</text>
</comment>
<evidence type="ECO:0000256" key="12">
    <source>
        <dbReference type="ARBA" id="ARBA00022870"/>
    </source>
</evidence>
<dbReference type="GO" id="GO:0016020">
    <property type="term" value="C:membrane"/>
    <property type="evidence" value="ECO:0007669"/>
    <property type="project" value="InterPro"/>
</dbReference>
<dbReference type="GO" id="GO:0075523">
    <property type="term" value="P:viral translational frameshifting"/>
    <property type="evidence" value="ECO:0007669"/>
    <property type="project" value="UniProtKB-KW"/>
</dbReference>
<dbReference type="GO" id="GO:0000166">
    <property type="term" value="F:nucleotide binding"/>
    <property type="evidence" value="ECO:0007669"/>
    <property type="project" value="UniProtKB-KW"/>
</dbReference>
<dbReference type="SUPFAM" id="SSF56672">
    <property type="entry name" value="DNA/RNA polymerases"/>
    <property type="match status" value="1"/>
</dbReference>
<dbReference type="Proteomes" id="UP000203092">
    <property type="component" value="Segment"/>
</dbReference>
<dbReference type="GO" id="GO:0033644">
    <property type="term" value="C:host cell membrane"/>
    <property type="evidence" value="ECO:0007669"/>
    <property type="project" value="UniProtKB-SubCell"/>
</dbReference>
<dbReference type="GeneID" id="1494422"/>
<keyword evidence="6" id="KW-0812">Transmembrane</keyword>
<dbReference type="GO" id="GO:0006508">
    <property type="term" value="P:proteolysis"/>
    <property type="evidence" value="ECO:0007669"/>
    <property type="project" value="UniProtKB-KW"/>
</dbReference>
<dbReference type="RefSeq" id="YP_007438849.1">
    <property type="nucleotide sequence ID" value="NC_001696.2"/>
</dbReference>
<evidence type="ECO:0000256" key="11">
    <source>
        <dbReference type="ARBA" id="ARBA00022825"/>
    </source>
</evidence>
<keyword evidence="10" id="KW-0378">Hydrolase</keyword>
<dbReference type="GO" id="GO:0039694">
    <property type="term" value="P:viral RNA genome replication"/>
    <property type="evidence" value="ECO:0007669"/>
    <property type="project" value="InterPro"/>
</dbReference>
<evidence type="ECO:0000256" key="15">
    <source>
        <dbReference type="ARBA" id="ARBA00023136"/>
    </source>
</evidence>
<evidence type="ECO:0000256" key="3">
    <source>
        <dbReference type="ARBA" id="ARBA00022520"/>
    </source>
</evidence>
<dbReference type="Pfam" id="PF02122">
    <property type="entry name" value="Peptidase_S39"/>
    <property type="match status" value="1"/>
</dbReference>
<dbReference type="CDD" id="cd23180">
    <property type="entry name" value="ps-ssRNAv_Solemoviridae_RdRp"/>
    <property type="match status" value="1"/>
</dbReference>
<keyword evidence="5" id="KW-0808">Transferase</keyword>
<dbReference type="GO" id="GO:0006351">
    <property type="term" value="P:DNA-templated transcription"/>
    <property type="evidence" value="ECO:0007669"/>
    <property type="project" value="InterPro"/>
</dbReference>
<evidence type="ECO:0000256" key="5">
    <source>
        <dbReference type="ARBA" id="ARBA00022679"/>
    </source>
</evidence>
<evidence type="ECO:0000256" key="8">
    <source>
        <dbReference type="ARBA" id="ARBA00022741"/>
    </source>
</evidence>
<keyword evidence="8" id="KW-0547">Nucleotide-binding</keyword>
<dbReference type="Gene3D" id="2.40.10.10">
    <property type="entry name" value="Trypsin-like serine proteases"/>
    <property type="match status" value="2"/>
</dbReference>
<keyword evidence="15" id="KW-0472">Membrane</keyword>
<keyword evidence="13" id="KW-0693">Viral RNA replication</keyword>
<evidence type="ECO:0000256" key="2">
    <source>
        <dbReference type="ARBA" id="ARBA00022484"/>
    </source>
</evidence>
<evidence type="ECO:0000259" key="19">
    <source>
        <dbReference type="PROSITE" id="PS50507"/>
    </source>
</evidence>
<evidence type="ECO:0000259" key="20">
    <source>
        <dbReference type="PROSITE" id="PS51868"/>
    </source>
</evidence>
<keyword evidence="9" id="KW-0688">Ribosomal frameshifting</keyword>
<protein>
    <submittedName>
        <fullName evidence="21">Polyprotein P2a2b</fullName>
    </submittedName>
</protein>
<reference evidence="21 22" key="1">
    <citation type="journal article" date="2013" name="Arch. Virol.">
        <title>The genome organization of lucerne transient streak and turnip rosette sobemoviruses revisited.</title>
        <authorList>
            <person name="Somera M."/>
            <person name="Truve E."/>
        </authorList>
    </citation>
    <scope>NUCLEOTIDE SEQUENCE [LARGE SCALE GENOMIC DNA]</scope>
    <source>
        <strain evidence="21">LTSV-Can</strain>
    </source>
</reference>
<evidence type="ECO:0000256" key="14">
    <source>
        <dbReference type="ARBA" id="ARBA00022989"/>
    </source>
</evidence>
<keyword evidence="22" id="KW-1185">Reference proteome</keyword>
<proteinExistence type="predicted"/>
<evidence type="ECO:0000256" key="18">
    <source>
        <dbReference type="SAM" id="MobiDB-lite"/>
    </source>
</evidence>
<keyword evidence="3" id="KW-0191">Covalent protein-RNA linkage</keyword>
<dbReference type="InterPro" id="IPR043504">
    <property type="entry name" value="Peptidase_S1_PA_chymotrypsin"/>
</dbReference>
<dbReference type="InterPro" id="IPR009003">
    <property type="entry name" value="Peptidase_S1_PA"/>
</dbReference>
<evidence type="ECO:0000256" key="13">
    <source>
        <dbReference type="ARBA" id="ARBA00022953"/>
    </source>
</evidence>
<sequence length="982" mass="108541">MTLKLWEALKVLVVVSSSSIAASLLLTSQVAAGGLDPMLQSPLALCVISMLVLIVRYAWQNMLLNSVEVRDETPPGMFINLVGEPKLIPEKGIVMDGVGEDGKVCKVIVNPQWWRFLPGSAISKNGEDEAAVLDSVYSSVLTGTEPASLVLLKSGSQTVGFGARVSYEGCSDYLLTAYHVIEPHEKLDLCKRGKVIPDLDLATTYDCEDKFAEFAMIKVPSNYWSRLGVGVAKLSALSKKSTVSLYGGTSSTGLTCSSGFAYKGKSGYAIVHEASTTKGWSGTPLYVGNNIVGVHTGCGKAGETNRGTNVRVLLDLSSGYESDFSEISYGEIDLDNFRLRPNRQEYLPVTIKGKGRYLLGDTDFVAMTEARVKRIDDWEALKDAEGPGRVKWSDWADEETSWIGRKMNNIYKAGVETIDLWKGTDEPVESETTSQLLRHLNLPRGGHTGRCCTALINLAEYRWEQPIPISSRGMPLSEVGRSNCKFREASGKATGDAVIAAGEIFPELKQYSWPKRGSEAERGSLLFQAGRFRPTSPPANLAESVRKLVSKYPATTVYKVLRGAEWSKEEIAKEARRIGETEVNPKASPGVPLSVLGQSNAEVLSRHGDLVYIAVAERLIALSEADLEAHPKPSDLVRLGLCDPVRLFVKNEPHPANKVREGRFRLISSVSLVDQLVERLLFGPQNKAEIALWQSVPSKPGMGLSQKWQFEALWKDLQIKHASAPAAEADISGFDWSVQKWELEADVCMRIERGNFPARMRKAALNRFKCFANAVFQLSNGELIEQGLPGLMKSGSYCTSSTNSRIRCLMAEIIQAPWCIAMGDDSVEGYVEGARELYGELGHTCKDYIPCAAEGEILKEVNFCSHSIAADRCYLQSWAKTLFRYLEHPDDFEELAVELQGCPQWPRIYKYLRRIGRVSDKIPEPREENGREDEKSKQKEEEEQQHTEEDYGTQQAASYCSEGHDPSRYFGGGEEVFPCNPL</sequence>
<evidence type="ECO:0000256" key="6">
    <source>
        <dbReference type="ARBA" id="ARBA00022692"/>
    </source>
</evidence>
<evidence type="ECO:0000313" key="22">
    <source>
        <dbReference type="Proteomes" id="UP000203092"/>
    </source>
</evidence>
<evidence type="ECO:0000256" key="7">
    <source>
        <dbReference type="ARBA" id="ARBA00022695"/>
    </source>
</evidence>
<dbReference type="PROSITE" id="PS50507">
    <property type="entry name" value="RDRP_SSRNA_POS"/>
    <property type="match status" value="1"/>
</dbReference>
<dbReference type="EMBL" id="JQ782213">
    <property type="protein sequence ID" value="AGB93808.1"/>
    <property type="molecule type" value="Genomic_RNA"/>
</dbReference>
<evidence type="ECO:0000256" key="4">
    <source>
        <dbReference type="ARBA" id="ARBA00022670"/>
    </source>
</evidence>
<dbReference type="GO" id="GO:0004252">
    <property type="term" value="F:serine-type endopeptidase activity"/>
    <property type="evidence" value="ECO:0007669"/>
    <property type="project" value="InterPro"/>
</dbReference>